<accession>A0AB38YLL1</accession>
<dbReference type="EMBL" id="CP133463">
    <property type="protein sequence ID" value="WMS18833.1"/>
    <property type="molecule type" value="Genomic_DNA"/>
</dbReference>
<name>A0AB38YLL1_VEIPA</name>
<evidence type="ECO:0000313" key="1">
    <source>
        <dbReference type="EMBL" id="WMS18833.1"/>
    </source>
</evidence>
<dbReference type="AlphaFoldDB" id="A0AB38YLL1"/>
<organism evidence="1 2">
    <name type="scientific">Veillonella parvula</name>
    <name type="common">Staphylococcus parvulus</name>
    <dbReference type="NCBI Taxonomy" id="29466"/>
    <lineage>
        <taxon>Bacteria</taxon>
        <taxon>Bacillati</taxon>
        <taxon>Bacillota</taxon>
        <taxon>Negativicutes</taxon>
        <taxon>Veillonellales</taxon>
        <taxon>Veillonellaceae</taxon>
        <taxon>Veillonella</taxon>
    </lineage>
</organism>
<protein>
    <submittedName>
        <fullName evidence="1">Glucosaminidase domain-containing protein</fullName>
    </submittedName>
</protein>
<evidence type="ECO:0000313" key="2">
    <source>
        <dbReference type="Proteomes" id="UP001228955"/>
    </source>
</evidence>
<proteinExistence type="predicted"/>
<reference evidence="1" key="1">
    <citation type="submission" date="2023-08" db="EMBL/GenBank/DDBJ databases">
        <title>Veillonella_parvula_DSM 2007_complete_genome_hifiasm_Zymo_Research_D6332.</title>
        <authorList>
            <person name="Damerum A."/>
        </authorList>
    </citation>
    <scope>NUCLEOTIDE SEQUENCE</scope>
    <source>
        <strain evidence="1">DSM 2007</strain>
    </source>
</reference>
<dbReference type="Proteomes" id="UP001228955">
    <property type="component" value="Chromosome"/>
</dbReference>
<dbReference type="RefSeq" id="WP_004693128.1">
    <property type="nucleotide sequence ID" value="NZ_CP133463.1"/>
</dbReference>
<sequence length="721" mass="81200">MKFASYDPTQKLNTIQGSTQASGNEIAYGGNVSGLNAMNKALQEATNTWEEIDKRKDYIDVTNAINEFNNSTNQLLNDDKDGLMNRKGMNAQSILPDYNAGVDKIQREIMGKYKFRTNDAINAFTKAVETSKTTDYNNISKYSRGQYETALSTATQNQITNLRDSAIRSDNMTDQMKTITLMGDLYRSTGKELGLDDEQINEKIRANTDETGKYLLDRAVAENDSTRTENLISSLSGVVSESVLTPYKKMSNQMNINKLVNDDNTYAKLYKMYGHDLNAGMNSAAMYVRAKMETQNEEALKSGAGADTHLWGIAQYISKKYGYNAEMVYRQLFHETGGSANFGKLQTENRNYAGLTQSEPNGEENRQRDDGTNYYKVYKTDEEFADDYVQSFLRHYDGLKDVSDVDTWAHILKANSYYTDSEANYSAGMRNAPMASGGSPKYSEDQIKKAEDDAKTAYKNYYTLQEQTRKIAINDRLQAGQTILNQKIANGDVSGAFQYAQVQLAGATTPEEQEYWSGKMASERPKLDRIYEKGLKMTAQEKWGIKQYAKSHTYEQTRAYAERVLPNKIMDDELDASLLEIDDNNKKASNIDLTPYEYKLADVMPKDKTLAGSFKYGVKQEMAGRIEEFKVKHHRPPTDAEKDEIFDAAVATNTLRSTSKPFFGDGDDYSSTISGASNQAIGIVHAEPVGNHYIRVTYRDGSTQDIYESEYNALQRRYTNG</sequence>
<gene>
    <name evidence="1" type="ORF">RDV51_05150</name>
</gene>